<accession>R7RY16</accession>
<feature type="chain" id="PRO_5004455218" evidence="1">
    <location>
        <begin position="23"/>
        <end position="195"/>
    </location>
</feature>
<evidence type="ECO:0000313" key="2">
    <source>
        <dbReference type="EMBL" id="EIM79693.1"/>
    </source>
</evidence>
<dbReference type="KEGG" id="shs:STEHIDRAFT_163515"/>
<dbReference type="RefSeq" id="XP_007311264.1">
    <property type="nucleotide sequence ID" value="XM_007311202.1"/>
</dbReference>
<dbReference type="AlphaFoldDB" id="R7RY16"/>
<dbReference type="GeneID" id="18802373"/>
<sequence>MLFSITKAVFATLALGVAMTSAAPTPTNAVSRRTNATGVDAVKTHAANVKSGCDHLSGLSPKEAADPTMVTTIVVSINAELEAVKSACQGSSSGDSSDLIDIMVDLVAEITSAVNKCKETSKNDPTIIAILAKIDISLSGLLTAITNLVSTLLNDIDNLLSGLLGGGVTDSLWGCGFKKSYNVLVHIGLSIGINL</sequence>
<dbReference type="Proteomes" id="UP000053927">
    <property type="component" value="Unassembled WGS sequence"/>
</dbReference>
<evidence type="ECO:0000256" key="1">
    <source>
        <dbReference type="SAM" id="SignalP"/>
    </source>
</evidence>
<reference evidence="3" key="1">
    <citation type="journal article" date="2012" name="Science">
        <title>The Paleozoic origin of enzymatic lignin decomposition reconstructed from 31 fungal genomes.</title>
        <authorList>
            <person name="Floudas D."/>
            <person name="Binder M."/>
            <person name="Riley R."/>
            <person name="Barry K."/>
            <person name="Blanchette R.A."/>
            <person name="Henrissat B."/>
            <person name="Martinez A.T."/>
            <person name="Otillar R."/>
            <person name="Spatafora J.W."/>
            <person name="Yadav J.S."/>
            <person name="Aerts A."/>
            <person name="Benoit I."/>
            <person name="Boyd A."/>
            <person name="Carlson A."/>
            <person name="Copeland A."/>
            <person name="Coutinho P.M."/>
            <person name="de Vries R.P."/>
            <person name="Ferreira P."/>
            <person name="Findley K."/>
            <person name="Foster B."/>
            <person name="Gaskell J."/>
            <person name="Glotzer D."/>
            <person name="Gorecki P."/>
            <person name="Heitman J."/>
            <person name="Hesse C."/>
            <person name="Hori C."/>
            <person name="Igarashi K."/>
            <person name="Jurgens J.A."/>
            <person name="Kallen N."/>
            <person name="Kersten P."/>
            <person name="Kohler A."/>
            <person name="Kuees U."/>
            <person name="Kumar T.K.A."/>
            <person name="Kuo A."/>
            <person name="LaButti K."/>
            <person name="Larrondo L.F."/>
            <person name="Lindquist E."/>
            <person name="Ling A."/>
            <person name="Lombard V."/>
            <person name="Lucas S."/>
            <person name="Lundell T."/>
            <person name="Martin R."/>
            <person name="McLaughlin D.J."/>
            <person name="Morgenstern I."/>
            <person name="Morin E."/>
            <person name="Murat C."/>
            <person name="Nagy L.G."/>
            <person name="Nolan M."/>
            <person name="Ohm R.A."/>
            <person name="Patyshakuliyeva A."/>
            <person name="Rokas A."/>
            <person name="Ruiz-Duenas F.J."/>
            <person name="Sabat G."/>
            <person name="Salamov A."/>
            <person name="Samejima M."/>
            <person name="Schmutz J."/>
            <person name="Slot J.C."/>
            <person name="St John F."/>
            <person name="Stenlid J."/>
            <person name="Sun H."/>
            <person name="Sun S."/>
            <person name="Syed K."/>
            <person name="Tsang A."/>
            <person name="Wiebenga A."/>
            <person name="Young D."/>
            <person name="Pisabarro A."/>
            <person name="Eastwood D.C."/>
            <person name="Martin F."/>
            <person name="Cullen D."/>
            <person name="Grigoriev I.V."/>
            <person name="Hibbett D.S."/>
        </authorList>
    </citation>
    <scope>NUCLEOTIDE SEQUENCE [LARGE SCALE GENOMIC DNA]</scope>
    <source>
        <strain evidence="3">FP-91666</strain>
    </source>
</reference>
<protein>
    <submittedName>
        <fullName evidence="2">Uncharacterized protein</fullName>
    </submittedName>
</protein>
<evidence type="ECO:0000313" key="3">
    <source>
        <dbReference type="Proteomes" id="UP000053927"/>
    </source>
</evidence>
<feature type="signal peptide" evidence="1">
    <location>
        <begin position="1"/>
        <end position="22"/>
    </location>
</feature>
<organism evidence="2 3">
    <name type="scientific">Stereum hirsutum (strain FP-91666)</name>
    <name type="common">White-rot fungus</name>
    <dbReference type="NCBI Taxonomy" id="721885"/>
    <lineage>
        <taxon>Eukaryota</taxon>
        <taxon>Fungi</taxon>
        <taxon>Dikarya</taxon>
        <taxon>Basidiomycota</taxon>
        <taxon>Agaricomycotina</taxon>
        <taxon>Agaricomycetes</taxon>
        <taxon>Russulales</taxon>
        <taxon>Stereaceae</taxon>
        <taxon>Stereum</taxon>
    </lineage>
</organism>
<keyword evidence="1" id="KW-0732">Signal</keyword>
<gene>
    <name evidence="2" type="ORF">STEHIDRAFT_163515</name>
</gene>
<name>R7RY16_STEHR</name>
<dbReference type="EMBL" id="JH687402">
    <property type="protein sequence ID" value="EIM79693.1"/>
    <property type="molecule type" value="Genomic_DNA"/>
</dbReference>
<proteinExistence type="predicted"/>
<keyword evidence="3" id="KW-1185">Reference proteome</keyword>